<evidence type="ECO:0000313" key="11">
    <source>
        <dbReference type="EMBL" id="QNN44008.1"/>
    </source>
</evidence>
<feature type="domain" description="PAC" evidence="10">
    <location>
        <begin position="586"/>
        <end position="638"/>
    </location>
</feature>
<dbReference type="EMBL" id="CP060723">
    <property type="protein sequence ID" value="QNN44008.1"/>
    <property type="molecule type" value="Genomic_DNA"/>
</dbReference>
<dbReference type="CDD" id="cd00082">
    <property type="entry name" value="HisKA"/>
    <property type="match status" value="1"/>
</dbReference>
<protein>
    <recommendedName>
        <fullName evidence="2">histidine kinase</fullName>
        <ecNumber evidence="2">2.7.13.3</ecNumber>
    </recommendedName>
</protein>
<dbReference type="PANTHER" id="PTHR43304:SF1">
    <property type="entry name" value="PAC DOMAIN-CONTAINING PROTEIN"/>
    <property type="match status" value="1"/>
</dbReference>
<dbReference type="InterPro" id="IPR003661">
    <property type="entry name" value="HisK_dim/P_dom"/>
</dbReference>
<dbReference type="PROSITE" id="PS50113">
    <property type="entry name" value="PAC"/>
    <property type="match status" value="2"/>
</dbReference>
<proteinExistence type="predicted"/>
<dbReference type="InterPro" id="IPR013655">
    <property type="entry name" value="PAS_fold_3"/>
</dbReference>
<evidence type="ECO:0000256" key="6">
    <source>
        <dbReference type="ARBA" id="ARBA00023012"/>
    </source>
</evidence>
<feature type="coiled-coil region" evidence="8">
    <location>
        <begin position="146"/>
        <end position="236"/>
    </location>
</feature>
<dbReference type="Pfam" id="PF08448">
    <property type="entry name" value="PAS_4"/>
    <property type="match status" value="2"/>
</dbReference>
<dbReference type="SMART" id="SM00387">
    <property type="entry name" value="HATPase_c"/>
    <property type="match status" value="1"/>
</dbReference>
<dbReference type="InterPro" id="IPR001610">
    <property type="entry name" value="PAC"/>
</dbReference>
<evidence type="ECO:0000259" key="9">
    <source>
        <dbReference type="PROSITE" id="PS50109"/>
    </source>
</evidence>
<dbReference type="GO" id="GO:0000155">
    <property type="term" value="F:phosphorelay sensor kinase activity"/>
    <property type="evidence" value="ECO:0007669"/>
    <property type="project" value="InterPro"/>
</dbReference>
<dbReference type="Pfam" id="PF00512">
    <property type="entry name" value="HisKA"/>
    <property type="match status" value="1"/>
</dbReference>
<dbReference type="NCBIfam" id="TIGR00229">
    <property type="entry name" value="sensory_box"/>
    <property type="match status" value="1"/>
</dbReference>
<dbReference type="InterPro" id="IPR005467">
    <property type="entry name" value="His_kinase_dom"/>
</dbReference>
<dbReference type="Gene3D" id="3.30.450.20">
    <property type="entry name" value="PAS domain"/>
    <property type="match status" value="4"/>
</dbReference>
<dbReference type="KEGG" id="proe:H9L23_07985"/>
<dbReference type="Gene3D" id="1.10.287.130">
    <property type="match status" value="1"/>
</dbReference>
<feature type="domain" description="Histidine kinase" evidence="9">
    <location>
        <begin position="642"/>
        <end position="855"/>
    </location>
</feature>
<dbReference type="InterPro" id="IPR000700">
    <property type="entry name" value="PAS-assoc_C"/>
</dbReference>
<dbReference type="SUPFAM" id="SSF55874">
    <property type="entry name" value="ATPase domain of HSP90 chaperone/DNA topoisomerase II/histidine kinase"/>
    <property type="match status" value="1"/>
</dbReference>
<evidence type="ECO:0000313" key="12">
    <source>
        <dbReference type="Proteomes" id="UP000515806"/>
    </source>
</evidence>
<evidence type="ECO:0000256" key="3">
    <source>
        <dbReference type="ARBA" id="ARBA00022553"/>
    </source>
</evidence>
<keyword evidence="5" id="KW-0418">Kinase</keyword>
<dbReference type="InterPro" id="IPR000014">
    <property type="entry name" value="PAS"/>
</dbReference>
<dbReference type="SUPFAM" id="SSF55785">
    <property type="entry name" value="PYP-like sensor domain (PAS domain)"/>
    <property type="match status" value="4"/>
</dbReference>
<comment type="catalytic activity">
    <reaction evidence="1">
        <text>ATP + protein L-histidine = ADP + protein N-phospho-L-histidine.</text>
        <dbReference type="EC" id="2.7.13.3"/>
    </reaction>
</comment>
<dbReference type="SUPFAM" id="SSF47384">
    <property type="entry name" value="Homodimeric domain of signal transducing histidine kinase"/>
    <property type="match status" value="1"/>
</dbReference>
<dbReference type="PRINTS" id="PR00344">
    <property type="entry name" value="BCTRLSENSOR"/>
</dbReference>
<dbReference type="PROSITE" id="PS50109">
    <property type="entry name" value="HIS_KIN"/>
    <property type="match status" value="1"/>
</dbReference>
<accession>A0A7G9QKY3</accession>
<keyword evidence="4" id="KW-0808">Transferase</keyword>
<dbReference type="PANTHER" id="PTHR43304">
    <property type="entry name" value="PHYTOCHROME-LIKE PROTEIN CPH1"/>
    <property type="match status" value="1"/>
</dbReference>
<dbReference type="InterPro" id="IPR035965">
    <property type="entry name" value="PAS-like_dom_sf"/>
</dbReference>
<dbReference type="AlphaFoldDB" id="A0A7G9QKY3"/>
<dbReference type="Gene3D" id="2.10.70.100">
    <property type="match status" value="1"/>
</dbReference>
<dbReference type="Gene3D" id="3.30.565.10">
    <property type="entry name" value="Histidine kinase-like ATPase, C-terminal domain"/>
    <property type="match status" value="1"/>
</dbReference>
<dbReference type="Pfam" id="PF02518">
    <property type="entry name" value="HATPase_c"/>
    <property type="match status" value="1"/>
</dbReference>
<dbReference type="Pfam" id="PF08447">
    <property type="entry name" value="PAS_3"/>
    <property type="match status" value="2"/>
</dbReference>
<evidence type="ECO:0000259" key="10">
    <source>
        <dbReference type="PROSITE" id="PS50113"/>
    </source>
</evidence>
<feature type="domain" description="PAC" evidence="10">
    <location>
        <begin position="322"/>
        <end position="375"/>
    </location>
</feature>
<dbReference type="InterPro" id="IPR052162">
    <property type="entry name" value="Sensor_kinase/Photoreceptor"/>
</dbReference>
<name>A0A7G9QKY3_9SPHI</name>
<dbReference type="Proteomes" id="UP000515806">
    <property type="component" value="Chromosome"/>
</dbReference>
<keyword evidence="7" id="KW-0472">Membrane</keyword>
<evidence type="ECO:0000256" key="2">
    <source>
        <dbReference type="ARBA" id="ARBA00012438"/>
    </source>
</evidence>
<evidence type="ECO:0000256" key="4">
    <source>
        <dbReference type="ARBA" id="ARBA00022679"/>
    </source>
</evidence>
<keyword evidence="6" id="KW-0902">Two-component regulatory system</keyword>
<dbReference type="EC" id="2.7.13.3" evidence="2"/>
<dbReference type="SMART" id="SM00091">
    <property type="entry name" value="PAS"/>
    <property type="match status" value="4"/>
</dbReference>
<dbReference type="InterPro" id="IPR004358">
    <property type="entry name" value="Sig_transdc_His_kin-like_C"/>
</dbReference>
<keyword evidence="8" id="KW-0175">Coiled coil</keyword>
<dbReference type="SMART" id="SM00388">
    <property type="entry name" value="HisKA"/>
    <property type="match status" value="1"/>
</dbReference>
<dbReference type="FunFam" id="3.30.565.10:FF:000006">
    <property type="entry name" value="Sensor histidine kinase WalK"/>
    <property type="match status" value="1"/>
</dbReference>
<dbReference type="InterPro" id="IPR003594">
    <property type="entry name" value="HATPase_dom"/>
</dbReference>
<organism evidence="11 12">
    <name type="scientific">Pedobacter roseus</name>
    <dbReference type="NCBI Taxonomy" id="336820"/>
    <lineage>
        <taxon>Bacteria</taxon>
        <taxon>Pseudomonadati</taxon>
        <taxon>Bacteroidota</taxon>
        <taxon>Sphingobacteriia</taxon>
        <taxon>Sphingobacteriales</taxon>
        <taxon>Sphingobacteriaceae</taxon>
        <taxon>Pedobacter</taxon>
    </lineage>
</organism>
<reference evidence="11 12" key="1">
    <citation type="submission" date="2020-08" db="EMBL/GenBank/DDBJ databases">
        <title>Genome sequence of Pedobacter roseus KACC 11594T.</title>
        <authorList>
            <person name="Hyun D.-W."/>
            <person name="Bae J.-W."/>
        </authorList>
    </citation>
    <scope>NUCLEOTIDE SEQUENCE [LARGE SCALE GENOMIC DNA]</scope>
    <source>
        <strain evidence="11 12">KACC 11594</strain>
    </source>
</reference>
<evidence type="ECO:0000256" key="7">
    <source>
        <dbReference type="ARBA" id="ARBA00023136"/>
    </source>
</evidence>
<evidence type="ECO:0000256" key="1">
    <source>
        <dbReference type="ARBA" id="ARBA00000085"/>
    </source>
</evidence>
<dbReference type="SMART" id="SM00086">
    <property type="entry name" value="PAC"/>
    <property type="match status" value="3"/>
</dbReference>
<sequence length="855" mass="96475">MPTTPPFLDPLQIIDIFSQIKTATALHIGEDAHIQFANDAMLRIWGKDRSVIGKPLKDALPELRGQPFIEMFAKVWREGLTISGSDTPAELHVDGKDQVFYFDFEYKAILDENGKTICTLHTATDVTDRFLKQSAMQQADEHAAFLKIEQALNEELNAKNEDLAAALEEIRATNDELHATKENLQLLNNELDARVKERTETISFLNQELEASNEEIRASNEELMASNEEMLEFNRQLTVVYEKLKISQDEAALAIDAAGLGTFDFDPLNNSFSANDMLRKWFGIEGDSVELEKALQVIAEKDKEKVRAAIAHSLDFNSGGDYEIDYQIINPKDPRPRIIKAKGKTHFDIDKKPVRLSGVLQDVTEQVTGQEKMELLIRHLAASEQKFRRLIQQAPVAINVFRGRELIVESANERMLEIWNRTAEIEGKRFDEVLPEIADQPFIKILHGVLDSGIPYHGLESRAVIIKDNIPHERYFNFIYQPIEEEGKVSSILQVVTEVTEQVNARKEILEANTRLSIAMDAGSLGSTEVDLASGTMKYNEQFKRIFGKTANEDFVYSDMFEAMLPHYRDKIRELVSIAKENHSIYKGEYEIMWPDGSIHWISAHGRARYDDQGKPVKMVGVLSDITELKADEQRKNDFIGMVSHELKTPLTSLTGYVQLLYSKAQKSGDNFASAALEKANNQLKKMTVMINSFLNVSRLESGKIHIEKQNFDLSGLVSEMEAEFKVTANSHHLIFEQNGEVLINADRDKIGHVVTNLISNAVKYSPAGTTINITCKKEGSKAIVSVSDQGNGIREEDKDKLFERYYRVSDQSLTIAGFGIGLYLCAEIISRHNGEIWLDSELGKGSTFYFSLPL</sequence>
<keyword evidence="12" id="KW-1185">Reference proteome</keyword>
<evidence type="ECO:0000256" key="8">
    <source>
        <dbReference type="SAM" id="Coils"/>
    </source>
</evidence>
<gene>
    <name evidence="11" type="ORF">H9L23_07985</name>
</gene>
<dbReference type="CDD" id="cd00130">
    <property type="entry name" value="PAS"/>
    <property type="match status" value="1"/>
</dbReference>
<keyword evidence="3" id="KW-0597">Phosphoprotein</keyword>
<evidence type="ECO:0000256" key="5">
    <source>
        <dbReference type="ARBA" id="ARBA00022777"/>
    </source>
</evidence>
<dbReference type="FunFam" id="1.10.287.130:FF:000001">
    <property type="entry name" value="Two-component sensor histidine kinase"/>
    <property type="match status" value="1"/>
</dbReference>
<dbReference type="RefSeq" id="WP_187594462.1">
    <property type="nucleotide sequence ID" value="NZ_CP060723.1"/>
</dbReference>
<dbReference type="InterPro" id="IPR013656">
    <property type="entry name" value="PAS_4"/>
</dbReference>
<dbReference type="InterPro" id="IPR036890">
    <property type="entry name" value="HATPase_C_sf"/>
</dbReference>
<dbReference type="InterPro" id="IPR036097">
    <property type="entry name" value="HisK_dim/P_sf"/>
</dbReference>